<feature type="compositionally biased region" description="Low complexity" evidence="2">
    <location>
        <begin position="824"/>
        <end position="840"/>
    </location>
</feature>
<evidence type="ECO:0000256" key="1">
    <source>
        <dbReference type="SAM" id="Coils"/>
    </source>
</evidence>
<feature type="compositionally biased region" description="Basic residues" evidence="2">
    <location>
        <begin position="1233"/>
        <end position="1244"/>
    </location>
</feature>
<evidence type="ECO:0000256" key="2">
    <source>
        <dbReference type="SAM" id="MobiDB-lite"/>
    </source>
</evidence>
<accession>A0ABD3F957</accession>
<feature type="region of interest" description="Disordered" evidence="2">
    <location>
        <begin position="1177"/>
        <end position="1249"/>
    </location>
</feature>
<evidence type="ECO:0008006" key="5">
    <source>
        <dbReference type="Google" id="ProtNLM"/>
    </source>
</evidence>
<feature type="region of interest" description="Disordered" evidence="2">
    <location>
        <begin position="980"/>
        <end position="1009"/>
    </location>
</feature>
<feature type="region of interest" description="Disordered" evidence="2">
    <location>
        <begin position="795"/>
        <end position="857"/>
    </location>
</feature>
<organism evidence="3 4">
    <name type="scientific">Phytophthora oleae</name>
    <dbReference type="NCBI Taxonomy" id="2107226"/>
    <lineage>
        <taxon>Eukaryota</taxon>
        <taxon>Sar</taxon>
        <taxon>Stramenopiles</taxon>
        <taxon>Oomycota</taxon>
        <taxon>Peronosporomycetes</taxon>
        <taxon>Peronosporales</taxon>
        <taxon>Peronosporaceae</taxon>
        <taxon>Phytophthora</taxon>
    </lineage>
</organism>
<feature type="compositionally biased region" description="Low complexity" evidence="2">
    <location>
        <begin position="795"/>
        <end position="805"/>
    </location>
</feature>
<feature type="compositionally biased region" description="Basic and acidic residues" evidence="2">
    <location>
        <begin position="993"/>
        <end position="1003"/>
    </location>
</feature>
<proteinExistence type="predicted"/>
<keyword evidence="1" id="KW-0175">Coiled coil</keyword>
<feature type="region of interest" description="Disordered" evidence="2">
    <location>
        <begin position="151"/>
        <end position="183"/>
    </location>
</feature>
<comment type="caution">
    <text evidence="3">The sequence shown here is derived from an EMBL/GenBank/DDBJ whole genome shotgun (WGS) entry which is preliminary data.</text>
</comment>
<keyword evidence="4" id="KW-1185">Reference proteome</keyword>
<reference evidence="3 4" key="1">
    <citation type="submission" date="2024-09" db="EMBL/GenBank/DDBJ databases">
        <title>Genome sequencing and assembly of Phytophthora oleae, isolate VK10A, causative agent of rot of olive drupes.</title>
        <authorList>
            <person name="Conti Taguali S."/>
            <person name="Riolo M."/>
            <person name="La Spada F."/>
            <person name="Cacciola S.O."/>
            <person name="Dionisio G."/>
        </authorList>
    </citation>
    <scope>NUCLEOTIDE SEQUENCE [LARGE SCALE GENOMIC DNA]</scope>
    <source>
        <strain evidence="3 4">VK10A</strain>
    </source>
</reference>
<gene>
    <name evidence="3" type="ORF">V7S43_013339</name>
</gene>
<name>A0ABD3F957_9STRA</name>
<feature type="region of interest" description="Disordered" evidence="2">
    <location>
        <begin position="344"/>
        <end position="452"/>
    </location>
</feature>
<feature type="coiled-coil region" evidence="1">
    <location>
        <begin position="1260"/>
        <end position="1287"/>
    </location>
</feature>
<dbReference type="Proteomes" id="UP001632037">
    <property type="component" value="Unassembled WGS sequence"/>
</dbReference>
<feature type="compositionally biased region" description="Polar residues" evidence="2">
    <location>
        <begin position="400"/>
        <end position="426"/>
    </location>
</feature>
<dbReference type="EMBL" id="JBIMZQ010000035">
    <property type="protein sequence ID" value="KAL3661579.1"/>
    <property type="molecule type" value="Genomic_DNA"/>
</dbReference>
<feature type="compositionally biased region" description="Acidic residues" evidence="2">
    <location>
        <begin position="1194"/>
        <end position="1211"/>
    </location>
</feature>
<evidence type="ECO:0000313" key="4">
    <source>
        <dbReference type="Proteomes" id="UP001632037"/>
    </source>
</evidence>
<evidence type="ECO:0000313" key="3">
    <source>
        <dbReference type="EMBL" id="KAL3661579.1"/>
    </source>
</evidence>
<protein>
    <recommendedName>
        <fullName evidence="5">Myb-like domain-containing protein</fullName>
    </recommendedName>
</protein>
<sequence>MPSSEDSGVRPPNTWTLDEFEDLVTAWELGCSRPPNDSAQTLHDAVFKHFVALRGGSTRRNKAALTSKRSALRFSYLYMRDFDNEQRAKGLPVFFDLEEDKKAEVFLSWKKTNSSLVEITPLIYLGLSRIVSRGEEEPVLVQIRRRQKEVQERMETRPKRSLSAGKTATTKKKQSVARPTSTQWSNEEMMQLVKAWGIAAQLVCDSDSGEPMSIVHEMFRQFERLQGGKNVRNLSGLATRRRVLKQSYSRISAFDKIQEMNGDRHFTDLPLSIRQNVMRSWKNANLVDLSSEMYKELHDVIALDARAVALEDMRRARGGSKALRGGRKGGRPAMKQRIVDLVQESKDDDEETGSTLSSHPPSTVDDSEEEKEAIPLMVIQSREETVPSPATVRTEDKQSRASTPSVGETNPATKAPTFSQETTQDSSEARPVADAVNENPSPVPPSSQPRVVQKPLKPKRAINPYNIVPQILSEQIALEKLNKERFGKKKHKVKADVPSGHLWENKELQLLIDAWEKAAIMVCNSDPAERLSLNREMYREFVEMQGGSSVRNSTALAARRSSLKFSYAHIYAFNESQKAKGEPSYHEIPEGTRMTLLRSWKNRNSVDLTKDMFDGLGRILAMDEKLAAVRSLRPPPMPKPKKKLKISTEIKAKTDQNVLKTAKWTAEETSDLIKACADVMNAPADQELSQTDRESLIYDAFVARRKNAGDTDTPVRRDLKTMAQQWRYILSSYAYIKACNDKHSEADSPDWFEMSIAQKRAYQQCTNVPLKFVDLDAEMFALVTKTSFVGVPAPAALPSPASTPTEGISLRPRSTRKRTEAFWSSDSESESSATETSAASKNDSTTKDPTFQAGKKGNNWPVEEILHLIQAWEEASGTTKSGKLTSALNEAFSLFVKREGGSHRHRTLNSVRNKMIALKSSFTGISAFIAERGDSSAWFDMSADQRLAELRSWGNKTIMDLNKEMFDALARILHRKTSGAYEGAGGKRKKSSGRSESKKDQETKILGGPKPEKYVAANWNKKELLMLGEACGELLEGRRIRRYVFEGEKDRFYRRYEELGGGNSLGAAMGLARFVLDSYEFIYFYDQKATETNCQTWFELERADRDPIMRRMGKSYRSFNGLTSVDQEIYDVIDAIDAKLRVKLNETKKKTYKPPNDPGSSRYVDIEAVVERCTFKKRTQPAPKETVEEKEASSDGEADSSSPESEEEPFESELIAPVVGPQAVEPEPAPTRRFTRPPASRKRSREVAVPVEGPSTLAITDIIQNQNRKLEEAVKRFRKDSADARKEHHSFLLRKIQDSFPADTGNGSFLERVAERQGQALVDIFQRLQQQRHAEKAKDEALMRELFGP</sequence>